<dbReference type="EMBL" id="RBAH01000015">
    <property type="protein sequence ID" value="RKN80551.1"/>
    <property type="molecule type" value="Genomic_DNA"/>
</dbReference>
<evidence type="ECO:0000256" key="8">
    <source>
        <dbReference type="ARBA" id="ARBA00022985"/>
    </source>
</evidence>
<keyword evidence="9 12" id="KW-1133">Transmembrane helix</keyword>
<evidence type="ECO:0000256" key="10">
    <source>
        <dbReference type="ARBA" id="ARBA00023098"/>
    </source>
</evidence>
<dbReference type="SUPFAM" id="SSF103481">
    <property type="entry name" value="Multidrug resistance efflux transporter EmrE"/>
    <property type="match status" value="2"/>
</dbReference>
<keyword evidence="4" id="KW-0444">Lipid biosynthesis</keyword>
<feature type="transmembrane region" description="Helical" evidence="12">
    <location>
        <begin position="92"/>
        <end position="113"/>
    </location>
</feature>
<dbReference type="GO" id="GO:0009103">
    <property type="term" value="P:lipopolysaccharide biosynthetic process"/>
    <property type="evidence" value="ECO:0007669"/>
    <property type="project" value="UniProtKB-KW"/>
</dbReference>
<dbReference type="InterPro" id="IPR000620">
    <property type="entry name" value="EamA_dom"/>
</dbReference>
<accession>A0A3B0C7B5</accession>
<feature type="transmembrane region" description="Helical" evidence="12">
    <location>
        <begin position="63"/>
        <end position="80"/>
    </location>
</feature>
<evidence type="ECO:0000256" key="6">
    <source>
        <dbReference type="ARBA" id="ARBA00022556"/>
    </source>
</evidence>
<gene>
    <name evidence="14" type="ORF">D7M11_20010</name>
</gene>
<comment type="caution">
    <text evidence="14">The sequence shown here is derived from an EMBL/GenBank/DDBJ whole genome shotgun (WGS) entry which is preliminary data.</text>
</comment>
<evidence type="ECO:0000256" key="1">
    <source>
        <dbReference type="ARBA" id="ARBA00004651"/>
    </source>
</evidence>
<evidence type="ECO:0000313" key="15">
    <source>
        <dbReference type="Proteomes" id="UP000282311"/>
    </source>
</evidence>
<feature type="transmembrane region" description="Helical" evidence="12">
    <location>
        <begin position="32"/>
        <end position="51"/>
    </location>
</feature>
<evidence type="ECO:0000256" key="2">
    <source>
        <dbReference type="ARBA" id="ARBA00007362"/>
    </source>
</evidence>
<dbReference type="PANTHER" id="PTHR30561:SF9">
    <property type="entry name" value="4-AMINO-4-DEOXY-L-ARABINOSE-PHOSPHOUNDECAPRENOL FLIPPASE SUBUNIT ARNF-RELATED"/>
    <property type="match status" value="1"/>
</dbReference>
<keyword evidence="10" id="KW-0443">Lipid metabolism</keyword>
<evidence type="ECO:0000256" key="5">
    <source>
        <dbReference type="ARBA" id="ARBA00022519"/>
    </source>
</evidence>
<keyword evidence="7 12" id="KW-0812">Transmembrane</keyword>
<evidence type="ECO:0000256" key="3">
    <source>
        <dbReference type="ARBA" id="ARBA00022475"/>
    </source>
</evidence>
<evidence type="ECO:0000256" key="9">
    <source>
        <dbReference type="ARBA" id="ARBA00022989"/>
    </source>
</evidence>
<dbReference type="AlphaFoldDB" id="A0A3B0C7B5"/>
<feature type="domain" description="EamA" evidence="13">
    <location>
        <begin position="152"/>
        <end position="282"/>
    </location>
</feature>
<comment type="similarity">
    <text evidence="2">Belongs to the EamA transporter family.</text>
</comment>
<dbReference type="OrthoDB" id="157232at2"/>
<comment type="subcellular location">
    <subcellularLocation>
        <location evidence="1">Cell membrane</location>
        <topology evidence="1">Multi-pass membrane protein</topology>
    </subcellularLocation>
</comment>
<feature type="transmembrane region" description="Helical" evidence="12">
    <location>
        <begin position="151"/>
        <end position="168"/>
    </location>
</feature>
<dbReference type="InterPro" id="IPR037185">
    <property type="entry name" value="EmrE-like"/>
</dbReference>
<dbReference type="Gene3D" id="1.10.3730.20">
    <property type="match status" value="2"/>
</dbReference>
<keyword evidence="15" id="KW-1185">Reference proteome</keyword>
<reference evidence="14 15" key="1">
    <citation type="journal article" date="2007" name="Int. J. Syst. Evol. Microbiol.">
        <title>Paenibacillus ginsengarvi sp. nov., isolated from soil from ginseng cultivation.</title>
        <authorList>
            <person name="Yoon M.H."/>
            <person name="Ten L.N."/>
            <person name="Im W.T."/>
        </authorList>
    </citation>
    <scope>NUCLEOTIDE SEQUENCE [LARGE SCALE GENOMIC DNA]</scope>
    <source>
        <strain evidence="14 15">KCTC 13059</strain>
    </source>
</reference>
<dbReference type="Proteomes" id="UP000282311">
    <property type="component" value="Unassembled WGS sequence"/>
</dbReference>
<dbReference type="GO" id="GO:0005886">
    <property type="term" value="C:plasma membrane"/>
    <property type="evidence" value="ECO:0007669"/>
    <property type="project" value="UniProtKB-SubCell"/>
</dbReference>
<organism evidence="14 15">
    <name type="scientific">Paenibacillus ginsengarvi</name>
    <dbReference type="NCBI Taxonomy" id="400777"/>
    <lineage>
        <taxon>Bacteria</taxon>
        <taxon>Bacillati</taxon>
        <taxon>Bacillota</taxon>
        <taxon>Bacilli</taxon>
        <taxon>Bacillales</taxon>
        <taxon>Paenibacillaceae</taxon>
        <taxon>Paenibacillus</taxon>
    </lineage>
</organism>
<feature type="transmembrane region" description="Helical" evidence="12">
    <location>
        <begin position="239"/>
        <end position="259"/>
    </location>
</feature>
<evidence type="ECO:0000256" key="11">
    <source>
        <dbReference type="ARBA" id="ARBA00023136"/>
    </source>
</evidence>
<evidence type="ECO:0000256" key="12">
    <source>
        <dbReference type="SAM" id="Phobius"/>
    </source>
</evidence>
<dbReference type="Pfam" id="PF00892">
    <property type="entry name" value="EamA"/>
    <property type="match status" value="1"/>
</dbReference>
<keyword evidence="6" id="KW-0441">Lipid A biosynthesis</keyword>
<keyword evidence="8" id="KW-0448">Lipopolysaccharide biosynthesis</keyword>
<feature type="transmembrane region" description="Helical" evidence="12">
    <location>
        <begin position="6"/>
        <end position="25"/>
    </location>
</feature>
<proteinExistence type="inferred from homology"/>
<name>A0A3B0C7B5_9BACL</name>
<evidence type="ECO:0000259" key="13">
    <source>
        <dbReference type="Pfam" id="PF00892"/>
    </source>
</evidence>
<feature type="transmembrane region" description="Helical" evidence="12">
    <location>
        <begin position="214"/>
        <end position="233"/>
    </location>
</feature>
<dbReference type="InterPro" id="IPR000390">
    <property type="entry name" value="Small_drug/metabolite_transptr"/>
</dbReference>
<evidence type="ECO:0000313" key="14">
    <source>
        <dbReference type="EMBL" id="RKN80551.1"/>
    </source>
</evidence>
<evidence type="ECO:0000256" key="4">
    <source>
        <dbReference type="ARBA" id="ARBA00022516"/>
    </source>
</evidence>
<feature type="transmembrane region" description="Helical" evidence="12">
    <location>
        <begin position="268"/>
        <end position="285"/>
    </location>
</feature>
<protein>
    <recommendedName>
        <fullName evidence="13">EamA domain-containing protein</fullName>
    </recommendedName>
</protein>
<sequence length="286" mass="30432">MALPVVSLAFVMCSGLAHSIWNLFAKKSDNKAVFLWAMYIPSTLLLLPVLLMELPGVPRQPGVYLSIALSLALNSVYALLLAQTYKRSDLSLAYPIMRGTPTLLVPVLGVVFLQESLPLLGWGGIACLVAGFIVMSGWLQRRDGAALEVKPFLLALSVGLCSTSYTLADKLNLGYLSPVALLVVTNIGFILGLTPSALVSGAIRSTIVHQWKSFLVGAVLSPGSYLLFLFAMSQAQMAYIAPLREIGIVFGVLLGLFVLKEKHGVSRIAASAVVVAGIFLIAVSGN</sequence>
<feature type="transmembrane region" description="Helical" evidence="12">
    <location>
        <begin position="119"/>
        <end position="139"/>
    </location>
</feature>
<dbReference type="PANTHER" id="PTHR30561">
    <property type="entry name" value="SMR FAMILY PROTON-DEPENDENT DRUG EFFLUX TRANSPORTER SUGE"/>
    <property type="match status" value="1"/>
</dbReference>
<keyword evidence="5" id="KW-0997">Cell inner membrane</keyword>
<dbReference type="GO" id="GO:0022857">
    <property type="term" value="F:transmembrane transporter activity"/>
    <property type="evidence" value="ECO:0007669"/>
    <property type="project" value="InterPro"/>
</dbReference>
<feature type="transmembrane region" description="Helical" evidence="12">
    <location>
        <begin position="180"/>
        <end position="202"/>
    </location>
</feature>
<evidence type="ECO:0000256" key="7">
    <source>
        <dbReference type="ARBA" id="ARBA00022692"/>
    </source>
</evidence>
<keyword evidence="11 12" id="KW-0472">Membrane</keyword>
<keyword evidence="3" id="KW-1003">Cell membrane</keyword>